<reference evidence="2" key="1">
    <citation type="submission" date="2019-05" db="EMBL/GenBank/DDBJ databases">
        <title>Annotation for the trematode Paragonimus heterotremus.</title>
        <authorList>
            <person name="Choi Y.-J."/>
        </authorList>
    </citation>
    <scope>NUCLEOTIDE SEQUENCE</scope>
    <source>
        <strain evidence="2">LC</strain>
    </source>
</reference>
<evidence type="ECO:0000256" key="1">
    <source>
        <dbReference type="SAM" id="SignalP"/>
    </source>
</evidence>
<evidence type="ECO:0000313" key="2">
    <source>
        <dbReference type="EMBL" id="KAF5398995.1"/>
    </source>
</evidence>
<dbReference type="Proteomes" id="UP000748531">
    <property type="component" value="Unassembled WGS sequence"/>
</dbReference>
<name>A0A8J4WPU1_9TREM</name>
<dbReference type="EMBL" id="LUCH01004453">
    <property type="protein sequence ID" value="KAF5398995.1"/>
    <property type="molecule type" value="Genomic_DNA"/>
</dbReference>
<keyword evidence="1" id="KW-0732">Signal</keyword>
<sequence length="177" mass="20215">MYNISSGALYLIIVLSFWGFDTHVNAARVPGVIDIVGFVSKNQNPVVWTMDYAKPSSKVAKLLLEDIRNQTVAAWETAPKLDKVVHPEVTWVHAHKGPKNVLVLRTKLTFKNDQLLDLGIQYNTKAFYDFLSKKLLNKRFTDHFYYSYIEKITDNLGVRHSVTNLPIILLVVVLGLW</sequence>
<dbReference type="AlphaFoldDB" id="A0A8J4WPU1"/>
<feature type="signal peptide" evidence="1">
    <location>
        <begin position="1"/>
        <end position="26"/>
    </location>
</feature>
<keyword evidence="3" id="KW-1185">Reference proteome</keyword>
<comment type="caution">
    <text evidence="2">The sequence shown here is derived from an EMBL/GenBank/DDBJ whole genome shotgun (WGS) entry which is preliminary data.</text>
</comment>
<feature type="chain" id="PRO_5035214879" evidence="1">
    <location>
        <begin position="27"/>
        <end position="177"/>
    </location>
</feature>
<evidence type="ECO:0000313" key="3">
    <source>
        <dbReference type="Proteomes" id="UP000748531"/>
    </source>
</evidence>
<accession>A0A8J4WPU1</accession>
<proteinExistence type="predicted"/>
<gene>
    <name evidence="2" type="ORF">PHET_07911</name>
</gene>
<organism evidence="2 3">
    <name type="scientific">Paragonimus heterotremus</name>
    <dbReference type="NCBI Taxonomy" id="100268"/>
    <lineage>
        <taxon>Eukaryota</taxon>
        <taxon>Metazoa</taxon>
        <taxon>Spiralia</taxon>
        <taxon>Lophotrochozoa</taxon>
        <taxon>Platyhelminthes</taxon>
        <taxon>Trematoda</taxon>
        <taxon>Digenea</taxon>
        <taxon>Plagiorchiida</taxon>
        <taxon>Troglotremata</taxon>
        <taxon>Troglotrematidae</taxon>
        <taxon>Paragonimus</taxon>
    </lineage>
</organism>
<dbReference type="OrthoDB" id="6239205at2759"/>
<protein>
    <submittedName>
        <fullName evidence="2">Uncharacterized protein</fullName>
    </submittedName>
</protein>